<comment type="function">
    <text evidence="4">Catalyzes the dehydration of chorismate into 3-[(1-carboxyvinyl)oxy]benzoate, a step in the biosynthesis of menaquinone (MK, vitamin K2).</text>
</comment>
<dbReference type="EMBL" id="QGTQ01000004">
    <property type="protein sequence ID" value="PWW05551.1"/>
    <property type="molecule type" value="Genomic_DNA"/>
</dbReference>
<evidence type="ECO:0000256" key="3">
    <source>
        <dbReference type="ARBA" id="ARBA00023239"/>
    </source>
</evidence>
<dbReference type="AlphaFoldDB" id="A0A2V2YW22"/>
<dbReference type="EC" id="4.2.1.151" evidence="4"/>
<comment type="caution">
    <text evidence="5">The sequence shown here is derived from an EMBL/GenBank/DDBJ whole genome shotgun (WGS) entry which is preliminary data.</text>
</comment>
<dbReference type="SUPFAM" id="SSF53850">
    <property type="entry name" value="Periplasmic binding protein-like II"/>
    <property type="match status" value="1"/>
</dbReference>
<comment type="similarity">
    <text evidence="4">Belongs to the MqnA/MqnD family. MqnA subfamily.</text>
</comment>
<sequence>MRSDGPLSVGRIDYANAWPLFHYATDDVLAPHGAHIVSRIPAQLNRALMNGELAMSAVSSFAYAYHADQYLLLPDLSVSSEGTVYSILLFSKKPLDEVRNGRIALTNTSATSVNLLKILMSCYLEGNPSYETMEPDLDLMLEHADAALLIGDTAIHASWLDKGLQVFDLGEMWHRFTGLGMTYAVVAVRKDAAAAHHDVIASVHRAMIDSKHKSLSDLSPLVTQACKQLGGTPDYWDHYFRTLKYDFGQRKQEGLRLYFCYAAQLGLLEREPEIAFFA</sequence>
<keyword evidence="3 4" id="KW-0456">Lyase</keyword>
<dbReference type="PANTHER" id="PTHR37690">
    <property type="entry name" value="CHORISMATE DEHYDRATASE"/>
    <property type="match status" value="1"/>
</dbReference>
<dbReference type="RefSeq" id="WP_110043390.1">
    <property type="nucleotide sequence ID" value="NZ_CP054612.1"/>
</dbReference>
<comment type="pathway">
    <text evidence="1 4">Quinol/quinone metabolism; menaquinone biosynthesis.</text>
</comment>
<name>A0A2V2YW22_9BACL</name>
<evidence type="ECO:0000256" key="4">
    <source>
        <dbReference type="HAMAP-Rule" id="MF_00995"/>
    </source>
</evidence>
<comment type="catalytic activity">
    <reaction evidence="4">
        <text>chorismate = 3-[(1-carboxyvinyl)-oxy]benzoate + H2O</text>
        <dbReference type="Rhea" id="RHEA:40051"/>
        <dbReference type="ChEBI" id="CHEBI:15377"/>
        <dbReference type="ChEBI" id="CHEBI:29748"/>
        <dbReference type="ChEBI" id="CHEBI:76981"/>
        <dbReference type="EC" id="4.2.1.151"/>
    </reaction>
</comment>
<dbReference type="GO" id="GO:0009234">
    <property type="term" value="P:menaquinone biosynthetic process"/>
    <property type="evidence" value="ECO:0007669"/>
    <property type="project" value="UniProtKB-UniRule"/>
</dbReference>
<dbReference type="HAMAP" id="MF_00995">
    <property type="entry name" value="MqnA"/>
    <property type="match status" value="1"/>
</dbReference>
<evidence type="ECO:0000313" key="5">
    <source>
        <dbReference type="EMBL" id="PWW05551.1"/>
    </source>
</evidence>
<dbReference type="GO" id="GO:0016836">
    <property type="term" value="F:hydro-lyase activity"/>
    <property type="evidence" value="ECO:0007669"/>
    <property type="project" value="UniProtKB-UniRule"/>
</dbReference>
<reference evidence="5 6" key="1">
    <citation type="submission" date="2018-05" db="EMBL/GenBank/DDBJ databases">
        <title>Genomic Encyclopedia of Type Strains, Phase III (KMG-III): the genomes of soil and plant-associated and newly described type strains.</title>
        <authorList>
            <person name="Whitman W."/>
        </authorList>
    </citation>
    <scope>NUCLEOTIDE SEQUENCE [LARGE SCALE GENOMIC DNA]</scope>
    <source>
        <strain evidence="5 6">CECT 5696</strain>
    </source>
</reference>
<dbReference type="OrthoDB" id="9810112at2"/>
<protein>
    <recommendedName>
        <fullName evidence="4">Chorismate dehydratase</fullName>
        <ecNumber evidence="4">4.2.1.151</ecNumber>
    </recommendedName>
    <alternativeName>
        <fullName evidence="4">Menaquinone biosynthetic enzyme MqnA</fullName>
    </alternativeName>
</protein>
<dbReference type="CDD" id="cd13634">
    <property type="entry name" value="PBP2_Sco4506"/>
    <property type="match status" value="1"/>
</dbReference>
<dbReference type="PANTHER" id="PTHR37690:SF1">
    <property type="entry name" value="CHORISMATE DEHYDRATASE"/>
    <property type="match status" value="1"/>
</dbReference>
<dbReference type="Pfam" id="PF02621">
    <property type="entry name" value="VitK2_biosynth"/>
    <property type="match status" value="1"/>
</dbReference>
<evidence type="ECO:0000256" key="1">
    <source>
        <dbReference type="ARBA" id="ARBA00004863"/>
    </source>
</evidence>
<dbReference type="Proteomes" id="UP000246635">
    <property type="component" value="Unassembled WGS sequence"/>
</dbReference>
<gene>
    <name evidence="4" type="primary">mqnA</name>
    <name evidence="5" type="ORF">DFQ01_104111</name>
</gene>
<organism evidence="5 6">
    <name type="scientific">Paenibacillus cellulosilyticus</name>
    <dbReference type="NCBI Taxonomy" id="375489"/>
    <lineage>
        <taxon>Bacteria</taxon>
        <taxon>Bacillati</taxon>
        <taxon>Bacillota</taxon>
        <taxon>Bacilli</taxon>
        <taxon>Bacillales</taxon>
        <taxon>Paenibacillaceae</taxon>
        <taxon>Paenibacillus</taxon>
    </lineage>
</organism>
<dbReference type="InterPro" id="IPR030868">
    <property type="entry name" value="MqnA"/>
</dbReference>
<keyword evidence="2 4" id="KW-0474">Menaquinone biosynthesis</keyword>
<accession>A0A2V2YW22</accession>
<evidence type="ECO:0000313" key="6">
    <source>
        <dbReference type="Proteomes" id="UP000246635"/>
    </source>
</evidence>
<dbReference type="Gene3D" id="3.40.190.10">
    <property type="entry name" value="Periplasmic binding protein-like II"/>
    <property type="match status" value="2"/>
</dbReference>
<evidence type="ECO:0000256" key="2">
    <source>
        <dbReference type="ARBA" id="ARBA00022428"/>
    </source>
</evidence>
<dbReference type="InterPro" id="IPR003773">
    <property type="entry name" value="Menaquinone_biosynth"/>
</dbReference>
<dbReference type="UniPathway" id="UPA00079"/>
<keyword evidence="6" id="KW-1185">Reference proteome</keyword>
<proteinExistence type="inferred from homology"/>